<dbReference type="InterPro" id="IPR027417">
    <property type="entry name" value="P-loop_NTPase"/>
</dbReference>
<keyword evidence="2" id="KW-1185">Reference proteome</keyword>
<evidence type="ECO:0000313" key="1">
    <source>
        <dbReference type="EMBL" id="SMO61620.1"/>
    </source>
</evidence>
<dbReference type="RefSeq" id="WP_142935681.1">
    <property type="nucleotide sequence ID" value="NZ_FXTM01000014.1"/>
</dbReference>
<dbReference type="Gene3D" id="3.40.50.300">
    <property type="entry name" value="P-loop containing nucleotide triphosphate hydrolases"/>
    <property type="match status" value="1"/>
</dbReference>
<gene>
    <name evidence="1" type="ORF">SAMN06269117_11448</name>
</gene>
<accession>A0A521CSJ6</accession>
<name>A0A521CSJ6_9BACT</name>
<dbReference type="Proteomes" id="UP000317315">
    <property type="component" value="Unassembled WGS sequence"/>
</dbReference>
<protein>
    <submittedName>
        <fullName evidence="1">Uncharacterized protein</fullName>
    </submittedName>
</protein>
<evidence type="ECO:0000313" key="2">
    <source>
        <dbReference type="Proteomes" id="UP000317315"/>
    </source>
</evidence>
<dbReference type="OrthoDB" id="2052561at2"/>
<proteinExistence type="predicted"/>
<sequence length="246" mass="28199">MKTLTLNDLKRFLEKTADCDSRIWNSLVNCNLPKNRKGDIPLLIKAMSKNVIPQEYTRTYFNEIKRQEEEIREKGFKPLFLILSGDIGNYKTLMGVKYLAIKTVTEKLYPLFLTNDELLGLYNGSLELQQFTDDITYAVETKITPSRTHYEFWERIPFTAITKFYDIIMIDDLEEDAVPALEKLILQAYDTETFIIVTTNIAPPSKFIGTEDSPGLLSEKAISRLLECGIAVHVVGTDKRRGGRDE</sequence>
<reference evidence="1 2" key="1">
    <citation type="submission" date="2017-05" db="EMBL/GenBank/DDBJ databases">
        <authorList>
            <person name="Varghese N."/>
            <person name="Submissions S."/>
        </authorList>
    </citation>
    <scope>NUCLEOTIDE SEQUENCE [LARGE SCALE GENOMIC DNA]</scope>
    <source>
        <strain evidence="1 2">DSM 16304</strain>
    </source>
</reference>
<dbReference type="EMBL" id="FXTM01000014">
    <property type="protein sequence ID" value="SMO61620.1"/>
    <property type="molecule type" value="Genomic_DNA"/>
</dbReference>
<dbReference type="AlphaFoldDB" id="A0A521CSJ6"/>
<organism evidence="1 2">
    <name type="scientific">Balnearium lithotrophicum</name>
    <dbReference type="NCBI Taxonomy" id="223788"/>
    <lineage>
        <taxon>Bacteria</taxon>
        <taxon>Pseudomonadati</taxon>
        <taxon>Aquificota</taxon>
        <taxon>Aquificia</taxon>
        <taxon>Desulfurobacteriales</taxon>
        <taxon>Desulfurobacteriaceae</taxon>
        <taxon>Balnearium</taxon>
    </lineage>
</organism>